<feature type="region of interest" description="Disordered" evidence="1">
    <location>
        <begin position="1"/>
        <end position="54"/>
    </location>
</feature>
<dbReference type="InParanoid" id="A0A136JFA1"/>
<organism evidence="2 3">
    <name type="scientific">Microdochium bolleyi</name>
    <dbReference type="NCBI Taxonomy" id="196109"/>
    <lineage>
        <taxon>Eukaryota</taxon>
        <taxon>Fungi</taxon>
        <taxon>Dikarya</taxon>
        <taxon>Ascomycota</taxon>
        <taxon>Pezizomycotina</taxon>
        <taxon>Sordariomycetes</taxon>
        <taxon>Xylariomycetidae</taxon>
        <taxon>Xylariales</taxon>
        <taxon>Microdochiaceae</taxon>
        <taxon>Microdochium</taxon>
    </lineage>
</organism>
<evidence type="ECO:0000313" key="3">
    <source>
        <dbReference type="Proteomes" id="UP000070501"/>
    </source>
</evidence>
<dbReference type="OrthoDB" id="203796at2759"/>
<gene>
    <name evidence="2" type="ORF">Micbo1qcDRAFT_157905</name>
</gene>
<name>A0A136JFA1_9PEZI</name>
<evidence type="ECO:0000313" key="2">
    <source>
        <dbReference type="EMBL" id="KXJ95824.1"/>
    </source>
</evidence>
<dbReference type="AlphaFoldDB" id="A0A136JFA1"/>
<keyword evidence="3" id="KW-1185">Reference proteome</keyword>
<evidence type="ECO:0000256" key="1">
    <source>
        <dbReference type="SAM" id="MobiDB-lite"/>
    </source>
</evidence>
<feature type="compositionally biased region" description="Low complexity" evidence="1">
    <location>
        <begin position="30"/>
        <end position="43"/>
    </location>
</feature>
<accession>A0A136JFA1</accession>
<dbReference type="Proteomes" id="UP000070501">
    <property type="component" value="Unassembled WGS sequence"/>
</dbReference>
<sequence>MDDKPSRAAGPVHRPEADETPSSEEPPHDGPSSSSSGAAASSAPKPPPYSGPSHAAIESHIQQQQLAAVPVGPQYYPGLPAVDYRQYLPPLFEMSPDATTITSRASYLSENPGALAGLVRTLASVPPKPLITVQGKRGHKVDFSIKMNLMNLLVPRDPGMRMDYLRTVGSAEMAFRGGSQPALKPDLTSEGGGPAAEGGGLEDWCDRFCKDPATVKTFALERVVANLDTAWLEGQLRSLVAATEYKGVVTVQFPVTHARAVVQNPDKVNKFFTSVTTLFAGKAKYEVVKAVWPFATSRNGDSGRKVLVQSEKTWWEEWKDPIRYAVVTKRHGWVTSEDKLEFIMEGKGRRMPGIDWGEY</sequence>
<feature type="region of interest" description="Disordered" evidence="1">
    <location>
        <begin position="179"/>
        <end position="198"/>
    </location>
</feature>
<dbReference type="PANTHER" id="PTHR37848">
    <property type="entry name" value="EXPRESSED PROTEIN"/>
    <property type="match status" value="1"/>
</dbReference>
<reference evidence="3" key="1">
    <citation type="submission" date="2016-02" db="EMBL/GenBank/DDBJ databases">
        <title>Draft genome sequence of Microdochium bolleyi, a fungal endophyte of beachgrass.</title>
        <authorList>
            <consortium name="DOE Joint Genome Institute"/>
            <person name="David A.S."/>
            <person name="May G."/>
            <person name="Haridas S."/>
            <person name="Lim J."/>
            <person name="Wang M."/>
            <person name="Labutti K."/>
            <person name="Lipzen A."/>
            <person name="Barry K."/>
            <person name="Grigoriev I.V."/>
        </authorList>
    </citation>
    <scope>NUCLEOTIDE SEQUENCE [LARGE SCALE GENOMIC DNA]</scope>
    <source>
        <strain evidence="3">J235TASD1</strain>
    </source>
</reference>
<dbReference type="EMBL" id="KQ964246">
    <property type="protein sequence ID" value="KXJ95824.1"/>
    <property type="molecule type" value="Genomic_DNA"/>
</dbReference>
<protein>
    <submittedName>
        <fullName evidence="2">Uncharacterized protein</fullName>
    </submittedName>
</protein>
<proteinExistence type="predicted"/>
<dbReference type="PANTHER" id="PTHR37848:SF1">
    <property type="entry name" value="SUN DOMAIN-CONTAINING PROTEIN"/>
    <property type="match status" value="1"/>
</dbReference>